<comment type="catalytic activity">
    <reaction evidence="5">
        <text>RX + glutathione = an S-substituted glutathione + a halide anion + H(+)</text>
        <dbReference type="Rhea" id="RHEA:16437"/>
        <dbReference type="ChEBI" id="CHEBI:15378"/>
        <dbReference type="ChEBI" id="CHEBI:16042"/>
        <dbReference type="ChEBI" id="CHEBI:17792"/>
        <dbReference type="ChEBI" id="CHEBI:57925"/>
        <dbReference type="ChEBI" id="CHEBI:90779"/>
        <dbReference type="EC" id="2.5.1.18"/>
    </reaction>
</comment>
<dbReference type="InterPro" id="IPR010987">
    <property type="entry name" value="Glutathione-S-Trfase_C-like"/>
</dbReference>
<dbReference type="PROSITE" id="PS50404">
    <property type="entry name" value="GST_NTER"/>
    <property type="match status" value="1"/>
</dbReference>
<evidence type="ECO:0000256" key="3">
    <source>
        <dbReference type="ARBA" id="ARBA00012452"/>
    </source>
</evidence>
<dbReference type="PANTHER" id="PTHR11571:SF222">
    <property type="entry name" value="GLUTATHIONE TRANSFERASE"/>
    <property type="match status" value="1"/>
</dbReference>
<dbReference type="InterPro" id="IPR050213">
    <property type="entry name" value="GST_superfamily"/>
</dbReference>
<dbReference type="InterPro" id="IPR004046">
    <property type="entry name" value="GST_C"/>
</dbReference>
<dbReference type="Pfam" id="PF14497">
    <property type="entry name" value="GST_C_3"/>
    <property type="match status" value="1"/>
</dbReference>
<dbReference type="SFLD" id="SFLDG00363">
    <property type="entry name" value="AMPS_(cytGST):_Alpha-__Mu-__Pi"/>
    <property type="match status" value="1"/>
</dbReference>
<evidence type="ECO:0000259" key="6">
    <source>
        <dbReference type="PROSITE" id="PS50404"/>
    </source>
</evidence>
<evidence type="ECO:0000256" key="1">
    <source>
        <dbReference type="ARBA" id="ARBA00003701"/>
    </source>
</evidence>
<dbReference type="GO" id="GO:0006749">
    <property type="term" value="P:glutathione metabolic process"/>
    <property type="evidence" value="ECO:0007669"/>
    <property type="project" value="TreeGrafter"/>
</dbReference>
<dbReference type="PANTHER" id="PTHR11571">
    <property type="entry name" value="GLUTATHIONE S-TRANSFERASE"/>
    <property type="match status" value="1"/>
</dbReference>
<dbReference type="PROSITE" id="PS50405">
    <property type="entry name" value="GST_CTER"/>
    <property type="match status" value="1"/>
</dbReference>
<dbReference type="SUPFAM" id="SSF47616">
    <property type="entry name" value="GST C-terminal domain-like"/>
    <property type="match status" value="1"/>
</dbReference>
<reference evidence="8" key="1">
    <citation type="submission" date="2014-03" db="EMBL/GenBank/DDBJ databases">
        <title>The sialotranscriptome of Amblyomma triste, Amblyomma parvum and Amblyomma cajennense ticks, uncovered by 454-based RNA-seq.</title>
        <authorList>
            <person name="Garcia G.R."/>
            <person name="Gardinassi L.G."/>
            <person name="Ribeiro J.M."/>
            <person name="Anatriello E."/>
            <person name="Ferreira B.R."/>
            <person name="Moreira H.N."/>
            <person name="Mafra C."/>
            <person name="Olegario M.M."/>
            <person name="Szabo P.J."/>
            <person name="Miranda-Santos I.K."/>
            <person name="Maruyama S.R."/>
        </authorList>
    </citation>
    <scope>NUCLEOTIDE SEQUENCE</scope>
    <source>
        <strain evidence="8">Mato Grasso do Sul</strain>
        <tissue evidence="8">Salivary glands</tissue>
    </source>
</reference>
<dbReference type="EMBL" id="GBBM01006614">
    <property type="protein sequence ID" value="JAC28804.1"/>
    <property type="molecule type" value="mRNA"/>
</dbReference>
<evidence type="ECO:0000256" key="2">
    <source>
        <dbReference type="ARBA" id="ARBA00005861"/>
    </source>
</evidence>
<dbReference type="Pfam" id="PF02798">
    <property type="entry name" value="GST_N"/>
    <property type="match status" value="1"/>
</dbReference>
<dbReference type="SUPFAM" id="SSF52833">
    <property type="entry name" value="Thioredoxin-like"/>
    <property type="match status" value="1"/>
</dbReference>
<evidence type="ECO:0000256" key="5">
    <source>
        <dbReference type="ARBA" id="ARBA00047960"/>
    </source>
</evidence>
<dbReference type="Gene3D" id="3.40.30.10">
    <property type="entry name" value="Glutaredoxin"/>
    <property type="match status" value="1"/>
</dbReference>
<proteinExistence type="evidence at transcript level"/>
<dbReference type="EC" id="2.5.1.18" evidence="3"/>
<dbReference type="InterPro" id="IPR040079">
    <property type="entry name" value="Glutathione_S-Trfase"/>
</dbReference>
<feature type="non-terminal residue" evidence="8">
    <location>
        <position position="1"/>
    </location>
</feature>
<keyword evidence="4 8" id="KW-0808">Transferase</keyword>
<dbReference type="Gene3D" id="1.20.1050.10">
    <property type="match status" value="1"/>
</dbReference>
<dbReference type="FunFam" id="1.20.1050.10:FF:000003">
    <property type="entry name" value="Glutathione S-transferase 2"/>
    <property type="match status" value="1"/>
</dbReference>
<dbReference type="SFLD" id="SFLDG01205">
    <property type="entry name" value="AMPS.1"/>
    <property type="match status" value="1"/>
</dbReference>
<comment type="similarity">
    <text evidence="2">Belongs to the GST superfamily. Mu family.</text>
</comment>
<dbReference type="InterPro" id="IPR004045">
    <property type="entry name" value="Glutathione_S-Trfase_N"/>
</dbReference>
<dbReference type="CDD" id="cd03075">
    <property type="entry name" value="GST_N_Mu"/>
    <property type="match status" value="1"/>
</dbReference>
<evidence type="ECO:0000256" key="4">
    <source>
        <dbReference type="ARBA" id="ARBA00022679"/>
    </source>
</evidence>
<comment type="function">
    <text evidence="1">Conjugation of reduced glutathione to a wide number of exogenous and endogenous hydrophobic electrophiles.</text>
</comment>
<name>A0A023G4R2_AMBTT</name>
<evidence type="ECO:0000259" key="7">
    <source>
        <dbReference type="PROSITE" id="PS50405"/>
    </source>
</evidence>
<evidence type="ECO:0000313" key="8">
    <source>
        <dbReference type="EMBL" id="JAC28804.1"/>
    </source>
</evidence>
<organism evidence="8">
    <name type="scientific">Amblyomma triste</name>
    <name type="common">Neotropical tick</name>
    <dbReference type="NCBI Taxonomy" id="251400"/>
    <lineage>
        <taxon>Eukaryota</taxon>
        <taxon>Metazoa</taxon>
        <taxon>Ecdysozoa</taxon>
        <taxon>Arthropoda</taxon>
        <taxon>Chelicerata</taxon>
        <taxon>Arachnida</taxon>
        <taxon>Acari</taxon>
        <taxon>Parasitiformes</taxon>
        <taxon>Ixodida</taxon>
        <taxon>Ixodoidea</taxon>
        <taxon>Ixodidae</taxon>
        <taxon>Amblyomminae</taxon>
        <taxon>Amblyomma</taxon>
    </lineage>
</organism>
<sequence length="248" mass="28312">SHKGKTTFSDVAGSLTSLLVEITAIRCRKMAPVVGYTNIRGLAQSIRNLLVYKGVQFEDKQYKVGPAPGFEKEGWAQEKFSLGLQFPNLPYYSDDEVNLTQSIAILRHLGRKYDMASKTAQEATQLDLLEQQANDLVWGLVVAAMSPAGSDGRRAHDANLTYVLSRWEEHLKTRKWALGDRLTYVDFLLYEGLDWNRVYKPEAFGDHPAVERYMKSFEALPKIAEYHASPKYIKWPILSPHFHWGYKK</sequence>
<feature type="domain" description="GST N-terminal" evidence="6">
    <location>
        <begin position="30"/>
        <end position="117"/>
    </location>
</feature>
<dbReference type="AlphaFoldDB" id="A0A023G4R2"/>
<protein>
    <recommendedName>
        <fullName evidence="3">glutathione transferase</fullName>
        <ecNumber evidence="3">2.5.1.18</ecNumber>
    </recommendedName>
</protein>
<dbReference type="InterPro" id="IPR036249">
    <property type="entry name" value="Thioredoxin-like_sf"/>
</dbReference>
<dbReference type="GO" id="GO:0004364">
    <property type="term" value="F:glutathione transferase activity"/>
    <property type="evidence" value="ECO:0007669"/>
    <property type="project" value="UniProtKB-EC"/>
</dbReference>
<dbReference type="SFLD" id="SFLDS00019">
    <property type="entry name" value="Glutathione_Transferase_(cytos"/>
    <property type="match status" value="1"/>
</dbReference>
<accession>A0A023G4R2</accession>
<feature type="domain" description="GST C-terminal" evidence="7">
    <location>
        <begin position="119"/>
        <end position="237"/>
    </location>
</feature>
<dbReference type="InterPro" id="IPR036282">
    <property type="entry name" value="Glutathione-S-Trfase_C_sf"/>
</dbReference>